<protein>
    <submittedName>
        <fullName evidence="1">Uncharacterized conserved protein, DUF1015 family</fullName>
    </submittedName>
</protein>
<gene>
    <name evidence="1" type="ORF">SAMN05421823_111119</name>
</gene>
<dbReference type="RefSeq" id="WP_089686675.1">
    <property type="nucleotide sequence ID" value="NZ_FNFO01000011.1"/>
</dbReference>
<accession>A0A1G9RDF9</accession>
<proteinExistence type="predicted"/>
<name>A0A1G9RDF9_9BACT</name>
<dbReference type="AlphaFoldDB" id="A0A1G9RDF9"/>
<sequence length="443" mass="51363">MAKILPLRAWRYRSELIPRLESLTSPLFDVVSEKQRQRLYQEPYNSIHLSVPRGEHPHQQAAQTLATWQQEGVLQLDPLPALYVYYQHFSLPGSDQQYVRKGFIGNLRLYDWDENVVLRHENTIPGAVDDRVALLEHLQMHVSPTHGLYTDPTFELERYMDESMAAPLLDTEDYQGVRDVLSVIHDLRIIRRFQEVLRDKPVILADGHHRYEGSLAYRHHQRHVLGHDDPEAPWNYHLMYLTNTENGGLRILPAHRLLVDLPDFAPEALLARLQPYFTMREVANPYDLNEIIVGKPWTFGLILRDQAYKIQLKPDQLDRLAWKFPEEIRRLDLTVLHYFAIEKGLGIPGKEQRRSPHIRFERNFAECVSQVAQGTAQLALITNEVPMQDIKRVTGSGYTLPQKSTYFYPKVICGFVFSSLKKNEFTTEDHSCFPVAAPPTTAR</sequence>
<keyword evidence="2" id="KW-1185">Reference proteome</keyword>
<evidence type="ECO:0000313" key="2">
    <source>
        <dbReference type="Proteomes" id="UP000198510"/>
    </source>
</evidence>
<dbReference type="InterPro" id="IPR008323">
    <property type="entry name" value="UCP033563"/>
</dbReference>
<dbReference type="PANTHER" id="PTHR36454">
    <property type="entry name" value="LMO2823 PROTEIN"/>
    <property type="match status" value="1"/>
</dbReference>
<organism evidence="1 2">
    <name type="scientific">Catalinimonas alkaloidigena</name>
    <dbReference type="NCBI Taxonomy" id="1075417"/>
    <lineage>
        <taxon>Bacteria</taxon>
        <taxon>Pseudomonadati</taxon>
        <taxon>Bacteroidota</taxon>
        <taxon>Cytophagia</taxon>
        <taxon>Cytophagales</taxon>
        <taxon>Catalimonadaceae</taxon>
        <taxon>Catalinimonas</taxon>
    </lineage>
</organism>
<dbReference type="Proteomes" id="UP000198510">
    <property type="component" value="Unassembled WGS sequence"/>
</dbReference>
<evidence type="ECO:0000313" key="1">
    <source>
        <dbReference type="EMBL" id="SDM21254.1"/>
    </source>
</evidence>
<reference evidence="1 2" key="1">
    <citation type="submission" date="2016-10" db="EMBL/GenBank/DDBJ databases">
        <authorList>
            <person name="de Groot N.N."/>
        </authorList>
    </citation>
    <scope>NUCLEOTIDE SEQUENCE [LARGE SCALE GENOMIC DNA]</scope>
    <source>
        <strain evidence="1 2">DSM 25186</strain>
    </source>
</reference>
<dbReference type="PIRSF" id="PIRSF033563">
    <property type="entry name" value="UCP033563"/>
    <property type="match status" value="1"/>
</dbReference>
<dbReference type="OrthoDB" id="9781616at2"/>
<dbReference type="STRING" id="1075417.SAMN05421823_111119"/>
<dbReference type="Pfam" id="PF06245">
    <property type="entry name" value="DUF1015"/>
    <property type="match status" value="1"/>
</dbReference>
<dbReference type="PANTHER" id="PTHR36454:SF1">
    <property type="entry name" value="DUF1015 DOMAIN-CONTAINING PROTEIN"/>
    <property type="match status" value="1"/>
</dbReference>
<dbReference type="EMBL" id="FNFO01000011">
    <property type="protein sequence ID" value="SDM21254.1"/>
    <property type="molecule type" value="Genomic_DNA"/>
</dbReference>